<reference evidence="2 3" key="1">
    <citation type="journal article" date="2015" name="Nat. Commun.">
        <title>Lucilia cuprina genome unlocks parasitic fly biology to underpin future interventions.</title>
        <authorList>
            <person name="Anstead C.A."/>
            <person name="Korhonen P.K."/>
            <person name="Young N.D."/>
            <person name="Hall R.S."/>
            <person name="Jex A.R."/>
            <person name="Murali S.C."/>
            <person name="Hughes D.S."/>
            <person name="Lee S.F."/>
            <person name="Perry T."/>
            <person name="Stroehlein A.J."/>
            <person name="Ansell B.R."/>
            <person name="Breugelmans B."/>
            <person name="Hofmann A."/>
            <person name="Qu J."/>
            <person name="Dugan S."/>
            <person name="Lee S.L."/>
            <person name="Chao H."/>
            <person name="Dinh H."/>
            <person name="Han Y."/>
            <person name="Doddapaneni H.V."/>
            <person name="Worley K.C."/>
            <person name="Muzny D.M."/>
            <person name="Ioannidis P."/>
            <person name="Waterhouse R.M."/>
            <person name="Zdobnov E.M."/>
            <person name="James P.J."/>
            <person name="Bagnall N.H."/>
            <person name="Kotze A.C."/>
            <person name="Gibbs R.A."/>
            <person name="Richards S."/>
            <person name="Batterham P."/>
            <person name="Gasser R.B."/>
        </authorList>
    </citation>
    <scope>NUCLEOTIDE SEQUENCE [LARGE SCALE GENOMIC DNA]</scope>
    <source>
        <strain evidence="2 3">LS</strain>
        <tissue evidence="2">Full body</tissue>
    </source>
</reference>
<evidence type="ECO:0000313" key="3">
    <source>
        <dbReference type="Proteomes" id="UP000037069"/>
    </source>
</evidence>
<dbReference type="Proteomes" id="UP000037069">
    <property type="component" value="Unassembled WGS sequence"/>
</dbReference>
<organism evidence="2 3">
    <name type="scientific">Lucilia cuprina</name>
    <name type="common">Green bottle fly</name>
    <name type="synonym">Australian sheep blowfly</name>
    <dbReference type="NCBI Taxonomy" id="7375"/>
    <lineage>
        <taxon>Eukaryota</taxon>
        <taxon>Metazoa</taxon>
        <taxon>Ecdysozoa</taxon>
        <taxon>Arthropoda</taxon>
        <taxon>Hexapoda</taxon>
        <taxon>Insecta</taxon>
        <taxon>Pterygota</taxon>
        <taxon>Neoptera</taxon>
        <taxon>Endopterygota</taxon>
        <taxon>Diptera</taxon>
        <taxon>Brachycera</taxon>
        <taxon>Muscomorpha</taxon>
        <taxon>Oestroidea</taxon>
        <taxon>Calliphoridae</taxon>
        <taxon>Luciliinae</taxon>
        <taxon>Lucilia</taxon>
    </lineage>
</organism>
<protein>
    <recommendedName>
        <fullName evidence="4">Protein TsetseEP domain-containing protein</fullName>
    </recommendedName>
</protein>
<proteinExistence type="predicted"/>
<accession>A0A0L0C439</accession>
<dbReference type="AlphaFoldDB" id="A0A0L0C439"/>
<gene>
    <name evidence="2" type="ORF">FF38_12673</name>
</gene>
<feature type="chain" id="PRO_5005535755" description="Protein TsetseEP domain-containing protein" evidence="1">
    <location>
        <begin position="22"/>
        <end position="209"/>
    </location>
</feature>
<comment type="caution">
    <text evidence="2">The sequence shown here is derived from an EMBL/GenBank/DDBJ whole genome shotgun (WGS) entry which is preliminary data.</text>
</comment>
<evidence type="ECO:0008006" key="4">
    <source>
        <dbReference type="Google" id="ProtNLM"/>
    </source>
</evidence>
<sequence length="209" mass="24825">MSKSKICTIFMVLFLAQAALGKSVDTSNSVESSEETVKNFTPKQRLITYMAISIIGMVQEYSDKCMNVSRSILKDEDFLAHHEPMVVEFKNNLTQFVEATEANKDMEKMFDFVDIFSNTTDFYYEIPEDKVTPEQKYIMEVLNKHHYKDIEIEMNKLFEPFSEKFMKMFNEYRSDLDKPMLDWYERYQQIEDFEEKLEAFTELTKIVDD</sequence>
<keyword evidence="3" id="KW-1185">Reference proteome</keyword>
<evidence type="ECO:0000256" key="1">
    <source>
        <dbReference type="SAM" id="SignalP"/>
    </source>
</evidence>
<feature type="signal peptide" evidence="1">
    <location>
        <begin position="1"/>
        <end position="21"/>
    </location>
</feature>
<dbReference type="OrthoDB" id="8031411at2759"/>
<keyword evidence="1" id="KW-0732">Signal</keyword>
<name>A0A0L0C439_LUCCU</name>
<dbReference type="EMBL" id="JRES01000933">
    <property type="protein sequence ID" value="KNC27123.1"/>
    <property type="molecule type" value="Genomic_DNA"/>
</dbReference>
<evidence type="ECO:0000313" key="2">
    <source>
        <dbReference type="EMBL" id="KNC27123.1"/>
    </source>
</evidence>